<dbReference type="Proteomes" id="UP000177478">
    <property type="component" value="Unassembled WGS sequence"/>
</dbReference>
<dbReference type="STRING" id="1802689.A3F25_03065"/>
<proteinExistence type="predicted"/>
<name>A0A1F8G2I9_9BACT</name>
<organism evidence="1 2">
    <name type="scientific">Candidatus Yanofskybacteria bacterium RIFCSPHIGHO2_12_FULL_45_19b</name>
    <dbReference type="NCBI Taxonomy" id="1802689"/>
    <lineage>
        <taxon>Bacteria</taxon>
        <taxon>Candidatus Yanofskyibacteriota</taxon>
    </lineage>
</organism>
<dbReference type="EMBL" id="MGKD01000031">
    <property type="protein sequence ID" value="OGN18759.1"/>
    <property type="molecule type" value="Genomic_DNA"/>
</dbReference>
<reference evidence="1 2" key="1">
    <citation type="journal article" date="2016" name="Nat. Commun.">
        <title>Thousands of microbial genomes shed light on interconnected biogeochemical processes in an aquifer system.</title>
        <authorList>
            <person name="Anantharaman K."/>
            <person name="Brown C.T."/>
            <person name="Hug L.A."/>
            <person name="Sharon I."/>
            <person name="Castelle C.J."/>
            <person name="Probst A.J."/>
            <person name="Thomas B.C."/>
            <person name="Singh A."/>
            <person name="Wilkins M.J."/>
            <person name="Karaoz U."/>
            <person name="Brodie E.L."/>
            <person name="Williams K.H."/>
            <person name="Hubbard S.S."/>
            <person name="Banfield J.F."/>
        </authorList>
    </citation>
    <scope>NUCLEOTIDE SEQUENCE [LARGE SCALE GENOMIC DNA]</scope>
</reference>
<dbReference type="AlphaFoldDB" id="A0A1F8G2I9"/>
<accession>A0A1F8G2I9</accession>
<gene>
    <name evidence="1" type="ORF">A3F25_03065</name>
</gene>
<evidence type="ECO:0000313" key="1">
    <source>
        <dbReference type="EMBL" id="OGN18759.1"/>
    </source>
</evidence>
<evidence type="ECO:0000313" key="2">
    <source>
        <dbReference type="Proteomes" id="UP000177478"/>
    </source>
</evidence>
<sequence length="231" mass="27044">MAIKESEKTKAIELRKKGFSYVEILKSVPVAKSTLSLWLRSVGLSKKQKQKLTEKKLASMERGWLKWKQKRVDFVEKTKAQARADVKNISARELWLIGVALYWAEGAKEKEKSVSQQVNFNNSDPLMANLFLRWLREVAKVNEEDLVYEIYIHENSKNNLDKVKKYWAEKLKIGINKLDRVYFKRNKIKTNRKNISDNYFGLVRIRVRKSSTLNRKITGWVEGITNYCGIV</sequence>
<evidence type="ECO:0008006" key="3">
    <source>
        <dbReference type="Google" id="ProtNLM"/>
    </source>
</evidence>
<comment type="caution">
    <text evidence="1">The sequence shown here is derived from an EMBL/GenBank/DDBJ whole genome shotgun (WGS) entry which is preliminary data.</text>
</comment>
<protein>
    <recommendedName>
        <fullName evidence="3">Resolvase HTH domain-containing protein</fullName>
    </recommendedName>
</protein>